<dbReference type="GO" id="GO:0016705">
    <property type="term" value="F:oxidoreductase activity, acting on paired donors, with incorporation or reduction of molecular oxygen"/>
    <property type="evidence" value="ECO:0007669"/>
    <property type="project" value="InterPro"/>
</dbReference>
<dbReference type="GO" id="GO:0020037">
    <property type="term" value="F:heme binding"/>
    <property type="evidence" value="ECO:0007669"/>
    <property type="project" value="InterPro"/>
</dbReference>
<evidence type="ECO:0000313" key="3">
    <source>
        <dbReference type="EMBL" id="KAJ5385792.1"/>
    </source>
</evidence>
<keyword evidence="4" id="KW-1185">Reference proteome</keyword>
<comment type="caution">
    <text evidence="3">The sequence shown here is derived from an EMBL/GenBank/DDBJ whole genome shotgun (WGS) entry which is preliminary data.</text>
</comment>
<keyword evidence="2" id="KW-0472">Membrane</keyword>
<dbReference type="Proteomes" id="UP001147747">
    <property type="component" value="Unassembled WGS sequence"/>
</dbReference>
<dbReference type="InterPro" id="IPR002401">
    <property type="entry name" value="Cyt_P450_E_grp-I"/>
</dbReference>
<gene>
    <name evidence="3" type="ORF">N7509_008333</name>
</gene>
<keyword evidence="1" id="KW-0408">Iron</keyword>
<dbReference type="InterPro" id="IPR036396">
    <property type="entry name" value="Cyt_P450_sf"/>
</dbReference>
<dbReference type="GO" id="GO:0005506">
    <property type="term" value="F:iron ion binding"/>
    <property type="evidence" value="ECO:0007669"/>
    <property type="project" value="InterPro"/>
</dbReference>
<proteinExistence type="predicted"/>
<evidence type="ECO:0000256" key="1">
    <source>
        <dbReference type="PIRSR" id="PIRSR602401-1"/>
    </source>
</evidence>
<dbReference type="SUPFAM" id="SSF48264">
    <property type="entry name" value="Cytochrome P450"/>
    <property type="match status" value="1"/>
</dbReference>
<keyword evidence="1" id="KW-0479">Metal-binding</keyword>
<comment type="cofactor">
    <cofactor evidence="1">
        <name>heme</name>
        <dbReference type="ChEBI" id="CHEBI:30413"/>
    </cofactor>
</comment>
<name>A0A9X0B2K5_9EURO</name>
<dbReference type="PRINTS" id="PR00463">
    <property type="entry name" value="EP450I"/>
</dbReference>
<keyword evidence="2" id="KW-0812">Transmembrane</keyword>
<keyword evidence="3" id="KW-0560">Oxidoreductase</keyword>
<feature type="transmembrane region" description="Helical" evidence="2">
    <location>
        <begin position="6"/>
        <end position="22"/>
    </location>
</feature>
<keyword evidence="3" id="KW-0503">Monooxygenase</keyword>
<dbReference type="PRINTS" id="PR00385">
    <property type="entry name" value="P450"/>
</dbReference>
<dbReference type="FunFam" id="1.10.630.10:FF:000051">
    <property type="entry name" value="Cytochrome P450 monooxygenase (Fum15)"/>
    <property type="match status" value="1"/>
</dbReference>
<keyword evidence="2" id="KW-1133">Transmembrane helix</keyword>
<feature type="transmembrane region" description="Helical" evidence="2">
    <location>
        <begin position="34"/>
        <end position="58"/>
    </location>
</feature>
<dbReference type="InterPro" id="IPR001128">
    <property type="entry name" value="Cyt_P450"/>
</dbReference>
<dbReference type="GO" id="GO:0043386">
    <property type="term" value="P:mycotoxin biosynthetic process"/>
    <property type="evidence" value="ECO:0007669"/>
    <property type="project" value="UniProtKB-ARBA"/>
</dbReference>
<evidence type="ECO:0000256" key="2">
    <source>
        <dbReference type="SAM" id="Phobius"/>
    </source>
</evidence>
<organism evidence="3 4">
    <name type="scientific">Penicillium cosmopolitanum</name>
    <dbReference type="NCBI Taxonomy" id="1131564"/>
    <lineage>
        <taxon>Eukaryota</taxon>
        <taxon>Fungi</taxon>
        <taxon>Dikarya</taxon>
        <taxon>Ascomycota</taxon>
        <taxon>Pezizomycotina</taxon>
        <taxon>Eurotiomycetes</taxon>
        <taxon>Eurotiomycetidae</taxon>
        <taxon>Eurotiales</taxon>
        <taxon>Aspergillaceae</taxon>
        <taxon>Penicillium</taxon>
    </lineage>
</organism>
<evidence type="ECO:0000313" key="4">
    <source>
        <dbReference type="Proteomes" id="UP001147747"/>
    </source>
</evidence>
<dbReference type="PANTHER" id="PTHR24305">
    <property type="entry name" value="CYTOCHROME P450"/>
    <property type="match status" value="1"/>
</dbReference>
<protein>
    <submittedName>
        <fullName evidence="3">Cytochrome P450 monooxygenase</fullName>
    </submittedName>
</protein>
<dbReference type="EMBL" id="JAPZBU010000009">
    <property type="protein sequence ID" value="KAJ5385792.1"/>
    <property type="molecule type" value="Genomic_DNA"/>
</dbReference>
<dbReference type="CDD" id="cd11069">
    <property type="entry name" value="CYP_FUM15-like"/>
    <property type="match status" value="1"/>
</dbReference>
<dbReference type="RefSeq" id="XP_056483590.1">
    <property type="nucleotide sequence ID" value="XM_056632970.1"/>
</dbReference>
<sequence length="545" mass="60861">MSRLGDNFGILYVVAAAAAVYLKPEHAIYDSRLLTLIAVNFLITLLKLIYNVSLYPALFTPLKQIQTPPDRHWLRGNGESILVDTPFEPMKKWAHNLPNDGLIRYYIVGNLERVFPTSTAALREILVNKAYDFAKPRTIQQFLYPIVGHGLLLAEGDEHKVQRKSLMPAFSYRHIKDLYPIFWAKSSEMVKRIEQDLQHRGPAEDNTIQVSNWVGRAALDIIGMAGMDQDFDSLRNPSGNLNKSYHKVFTMPSLGTKMLMLLGIIIGDITWVQKLPTKRNKDIQDGRQTIRDVARQMIREKRENLKNTGSQTGVDIISVAIAGNSTFDEEKLVDQLMTFLAAGHETTASAMQWAIYTLSKKPEIQTRLREEIRANLPSIFVENPEQIDAVTIDNLPYLHAVCNEILRFHPSVPNTNRVALKDTTLVGKPIPKGTTIVLAPEVINKLEGLWGPDAAEFNPDRFMSPGMANTGGATSNYALLTFLHGPRGCIGQGFAKGELACLLAATVGRFKFELKYPDAKLEVREGATHAPKDGVLAKFTSVEGW</sequence>
<dbReference type="OrthoDB" id="1470350at2759"/>
<dbReference type="Pfam" id="PF00067">
    <property type="entry name" value="p450"/>
    <property type="match status" value="1"/>
</dbReference>
<feature type="binding site" description="axial binding residue" evidence="1">
    <location>
        <position position="489"/>
    </location>
    <ligand>
        <name>heme</name>
        <dbReference type="ChEBI" id="CHEBI:30413"/>
    </ligand>
    <ligandPart>
        <name>Fe</name>
        <dbReference type="ChEBI" id="CHEBI:18248"/>
    </ligandPart>
</feature>
<dbReference type="InterPro" id="IPR050121">
    <property type="entry name" value="Cytochrome_P450_monoxygenase"/>
</dbReference>
<dbReference type="PANTHER" id="PTHR24305:SF227">
    <property type="entry name" value="P450, PUTATIVE (EUROFUNG)-RELATED"/>
    <property type="match status" value="1"/>
</dbReference>
<dbReference type="GO" id="GO:0004497">
    <property type="term" value="F:monooxygenase activity"/>
    <property type="evidence" value="ECO:0007669"/>
    <property type="project" value="UniProtKB-KW"/>
</dbReference>
<accession>A0A9X0B2K5</accession>
<dbReference type="GeneID" id="81371950"/>
<keyword evidence="1" id="KW-0349">Heme</keyword>
<reference evidence="3" key="2">
    <citation type="journal article" date="2023" name="IMA Fungus">
        <title>Comparative genomic study of the Penicillium genus elucidates a diverse pangenome and 15 lateral gene transfer events.</title>
        <authorList>
            <person name="Petersen C."/>
            <person name="Sorensen T."/>
            <person name="Nielsen M.R."/>
            <person name="Sondergaard T.E."/>
            <person name="Sorensen J.L."/>
            <person name="Fitzpatrick D.A."/>
            <person name="Frisvad J.C."/>
            <person name="Nielsen K.L."/>
        </authorList>
    </citation>
    <scope>NUCLEOTIDE SEQUENCE</scope>
    <source>
        <strain evidence="3">IBT 29677</strain>
    </source>
</reference>
<dbReference type="Gene3D" id="1.10.630.10">
    <property type="entry name" value="Cytochrome P450"/>
    <property type="match status" value="1"/>
</dbReference>
<dbReference type="AlphaFoldDB" id="A0A9X0B2K5"/>
<reference evidence="3" key="1">
    <citation type="submission" date="2022-12" db="EMBL/GenBank/DDBJ databases">
        <authorList>
            <person name="Petersen C."/>
        </authorList>
    </citation>
    <scope>NUCLEOTIDE SEQUENCE</scope>
    <source>
        <strain evidence="3">IBT 29677</strain>
    </source>
</reference>